<dbReference type="PIRSF" id="PIRSF001227">
    <property type="entry name" value="Pen_acylase"/>
    <property type="match status" value="1"/>
</dbReference>
<evidence type="ECO:0000256" key="1">
    <source>
        <dbReference type="ARBA" id="ARBA00006586"/>
    </source>
</evidence>
<evidence type="ECO:0000256" key="6">
    <source>
        <dbReference type="PIRSR" id="PIRSR001227-2"/>
    </source>
</evidence>
<evidence type="ECO:0000256" key="2">
    <source>
        <dbReference type="ARBA" id="ARBA00022729"/>
    </source>
</evidence>
<feature type="region of interest" description="Disordered" evidence="7">
    <location>
        <begin position="259"/>
        <end position="290"/>
    </location>
</feature>
<dbReference type="InterPro" id="IPR043147">
    <property type="entry name" value="Penicillin_amidase_A-knob"/>
</dbReference>
<dbReference type="GO" id="GO:0046872">
    <property type="term" value="F:metal ion binding"/>
    <property type="evidence" value="ECO:0007669"/>
    <property type="project" value="UniProtKB-KW"/>
</dbReference>
<dbReference type="Gene3D" id="2.30.120.10">
    <property type="match status" value="1"/>
</dbReference>
<dbReference type="InterPro" id="IPR043146">
    <property type="entry name" value="Penicillin_amidase_N_B-knob"/>
</dbReference>
<accession>A0A8J7C1W1</accession>
<organism evidence="8 9">
    <name type="scientific">Candidatus Polarisedimenticola svalbardensis</name>
    <dbReference type="NCBI Taxonomy" id="2886004"/>
    <lineage>
        <taxon>Bacteria</taxon>
        <taxon>Pseudomonadati</taxon>
        <taxon>Acidobacteriota</taxon>
        <taxon>Candidatus Polarisedimenticolia</taxon>
        <taxon>Candidatus Polarisedimenticolales</taxon>
        <taxon>Candidatus Polarisedimenticolaceae</taxon>
        <taxon>Candidatus Polarisedimenticola</taxon>
    </lineage>
</organism>
<feature type="binding site" evidence="6">
    <location>
        <position position="357"/>
    </location>
    <ligand>
        <name>Ca(2+)</name>
        <dbReference type="ChEBI" id="CHEBI:29108"/>
    </ligand>
</feature>
<dbReference type="PANTHER" id="PTHR34218:SF3">
    <property type="entry name" value="ACYL-HOMOSERINE LACTONE ACYLASE PVDQ"/>
    <property type="match status" value="1"/>
</dbReference>
<comment type="cofactor">
    <cofactor evidence="6">
        <name>Ca(2+)</name>
        <dbReference type="ChEBI" id="CHEBI:29108"/>
    </cofactor>
    <text evidence="6">Binds 1 Ca(2+) ion per dimer.</text>
</comment>
<dbReference type="Proteomes" id="UP000648239">
    <property type="component" value="Unassembled WGS sequence"/>
</dbReference>
<evidence type="ECO:0000256" key="7">
    <source>
        <dbReference type="SAM" id="MobiDB-lite"/>
    </source>
</evidence>
<dbReference type="GO" id="GO:0017000">
    <property type="term" value="P:antibiotic biosynthetic process"/>
    <property type="evidence" value="ECO:0007669"/>
    <property type="project" value="InterPro"/>
</dbReference>
<evidence type="ECO:0000256" key="4">
    <source>
        <dbReference type="ARBA" id="ARBA00023145"/>
    </source>
</evidence>
<dbReference type="SUPFAM" id="SSF56235">
    <property type="entry name" value="N-terminal nucleophile aminohydrolases (Ntn hydrolases)"/>
    <property type="match status" value="1"/>
</dbReference>
<name>A0A8J7C1W1_9BACT</name>
<dbReference type="Gene3D" id="1.10.439.10">
    <property type="entry name" value="Penicillin Amidohydrolase, domain 1"/>
    <property type="match status" value="1"/>
</dbReference>
<feature type="active site" description="Nucleophile" evidence="5">
    <location>
        <position position="285"/>
    </location>
</feature>
<evidence type="ECO:0000313" key="9">
    <source>
        <dbReference type="Proteomes" id="UP000648239"/>
    </source>
</evidence>
<dbReference type="CDD" id="cd03747">
    <property type="entry name" value="Ntn_PGA_like"/>
    <property type="match status" value="1"/>
</dbReference>
<keyword evidence="4" id="KW-0865">Zymogen</keyword>
<evidence type="ECO:0000256" key="3">
    <source>
        <dbReference type="ARBA" id="ARBA00022801"/>
    </source>
</evidence>
<gene>
    <name evidence="8" type="ORF">IFK94_10320</name>
</gene>
<keyword evidence="3" id="KW-0378">Hydrolase</keyword>
<comment type="caution">
    <text evidence="8">The sequence shown here is derived from an EMBL/GenBank/DDBJ whole genome shotgun (WGS) entry which is preliminary data.</text>
</comment>
<dbReference type="EMBL" id="JACXWD010000033">
    <property type="protein sequence ID" value="MBD3868505.1"/>
    <property type="molecule type" value="Genomic_DNA"/>
</dbReference>
<dbReference type="Gene3D" id="1.10.1400.10">
    <property type="match status" value="1"/>
</dbReference>
<proteinExistence type="inferred from homology"/>
<dbReference type="InterPro" id="IPR002692">
    <property type="entry name" value="S45"/>
</dbReference>
<dbReference type="Pfam" id="PF01804">
    <property type="entry name" value="Penicil_amidase"/>
    <property type="match status" value="1"/>
</dbReference>
<dbReference type="InterPro" id="IPR023343">
    <property type="entry name" value="Penicillin_amidase_dom1"/>
</dbReference>
<sequence>MKRVRFLLTAVIVLALFWALGRPWPVAGARIPPAGKFLSPFSGFWVSGQALDALPEDPAIPGLADEVSVVWDNRRVPHIFAENDHDAWFVQGWLTARDRLWQMEFQTHVAAGRLAEIIGEGGLDLDRYHRRIGLPLAAKRALQSAEEHPASLEALSAYSDGVNAWIDSLSPAGLPLEYKILDYSPEAWTPLKTTLLMKSMALTLSGSNTERGMTVTREILGRAETDRLFPVHRPFTEPIVPEETMWAIPSLVHRVPHDDPPDLNDWEFTPAEETDPEETEHATGSNHWAVNGSRTASGRPILAGDPHLPLSLPSIWYELQITTPEYSAYGVSLPGAPGILIGFNRHIAWAETNGESDAMDQYLLKFRNGEFEHYFHDGEWKPVAWINEEYRVRDGETLKEKTAWTHHGPVPYLPGEESFSARLVPGAAMRWTAHDPSNEIRAFLELNRATGYEEFRSAIAYFDNPLQNFLFASKNGDIAIHHEGKLPQRRRGQGVYLSDGTDSADEWPGWIPRAQMPHVLNPARGYLGSANQNPVSPAYPHVLGNDFAPWERSARVFHLLEVMEAVTPERMLAMQNDTVGLYARRLLPELLAAVDGYDGTAAERAALEILQNWNHAYDADEIGPTIFDRWQRTLLSLTWSDDITRDNRSGRRPKRDTTLQLVLSDPDSRYFDDRETERIETFSDIALASFQSAVLNLTNEHGDPGDSWRWGTVRSTRLNHLALIPGLGRTGLATSGQYGVIRATTSSSGQSWRMVVALGDKPEAWGLYPGGQSGNPGSRHYDDFVDDWARGEAYPLLFLESPEADGYDLAGRATFRGQ</sequence>
<feature type="binding site" evidence="6">
    <location>
        <position position="360"/>
    </location>
    <ligand>
        <name>Ca(2+)</name>
        <dbReference type="ChEBI" id="CHEBI:29108"/>
    </ligand>
</feature>
<protein>
    <submittedName>
        <fullName evidence="8">Penicillin acylase family protein</fullName>
    </submittedName>
</protein>
<dbReference type="AlphaFoldDB" id="A0A8J7C1W1"/>
<keyword evidence="6" id="KW-0479">Metal-binding</keyword>
<reference evidence="8 9" key="1">
    <citation type="submission" date="2020-08" db="EMBL/GenBank/DDBJ databases">
        <title>Acidobacteriota in marine sediments use diverse sulfur dissimilation pathways.</title>
        <authorList>
            <person name="Wasmund K."/>
        </authorList>
    </citation>
    <scope>NUCLEOTIDE SEQUENCE [LARGE SCALE GENOMIC DNA]</scope>
    <source>
        <strain evidence="8">MAG AM4</strain>
    </source>
</reference>
<dbReference type="Gene3D" id="3.60.20.10">
    <property type="entry name" value="Glutamine Phosphoribosylpyrophosphate, subunit 1, domain 1"/>
    <property type="match status" value="1"/>
</dbReference>
<dbReference type="InterPro" id="IPR029055">
    <property type="entry name" value="Ntn_hydrolases_N"/>
</dbReference>
<dbReference type="InterPro" id="IPR014395">
    <property type="entry name" value="Pen/GL7ACA/AHL_acylase"/>
</dbReference>
<feature type="compositionally biased region" description="Acidic residues" evidence="7">
    <location>
        <begin position="261"/>
        <end position="278"/>
    </location>
</feature>
<dbReference type="PANTHER" id="PTHR34218">
    <property type="entry name" value="PEPTIDASE S45 PENICILLIN AMIDASE"/>
    <property type="match status" value="1"/>
</dbReference>
<dbReference type="GO" id="GO:0016811">
    <property type="term" value="F:hydrolase activity, acting on carbon-nitrogen (but not peptide) bonds, in linear amides"/>
    <property type="evidence" value="ECO:0007669"/>
    <property type="project" value="InterPro"/>
</dbReference>
<evidence type="ECO:0000313" key="8">
    <source>
        <dbReference type="EMBL" id="MBD3868505.1"/>
    </source>
</evidence>
<evidence type="ECO:0000256" key="5">
    <source>
        <dbReference type="PIRSR" id="PIRSR001227-1"/>
    </source>
</evidence>
<keyword evidence="6" id="KW-0106">Calcium</keyword>
<keyword evidence="2" id="KW-0732">Signal</keyword>
<comment type="similarity">
    <text evidence="1">Belongs to the peptidase S45 family.</text>
</comment>